<gene>
    <name evidence="9" type="ORF">Scaly_2244000</name>
</gene>
<dbReference type="GO" id="GO:0003964">
    <property type="term" value="F:RNA-directed DNA polymerase activity"/>
    <property type="evidence" value="ECO:0007669"/>
    <property type="project" value="UniProtKB-KW"/>
</dbReference>
<comment type="caution">
    <text evidence="9">The sequence shown here is derived from an EMBL/GenBank/DDBJ whole genome shotgun (WGS) entry which is preliminary data.</text>
</comment>
<dbReference type="EMBL" id="JACGWM010000014">
    <property type="protein sequence ID" value="KAL0328114.1"/>
    <property type="molecule type" value="Genomic_DNA"/>
</dbReference>
<dbReference type="SUPFAM" id="SSF53098">
    <property type="entry name" value="Ribonuclease H-like"/>
    <property type="match status" value="1"/>
</dbReference>
<dbReference type="InterPro" id="IPR043502">
    <property type="entry name" value="DNA/RNA_pol_sf"/>
</dbReference>
<accession>A0AAW2M9E6</accession>
<feature type="domain" description="Reverse transcriptase" evidence="7">
    <location>
        <begin position="1"/>
        <end position="62"/>
    </location>
</feature>
<protein>
    <recommendedName>
        <fullName evidence="10">Reverse transcriptase domain-containing protein</fullName>
    </recommendedName>
</protein>
<evidence type="ECO:0000259" key="8">
    <source>
        <dbReference type="Pfam" id="PF17917"/>
    </source>
</evidence>
<evidence type="ECO:0000313" key="9">
    <source>
        <dbReference type="EMBL" id="KAL0328114.1"/>
    </source>
</evidence>
<reference evidence="9" key="1">
    <citation type="submission" date="2020-06" db="EMBL/GenBank/DDBJ databases">
        <authorList>
            <person name="Li T."/>
            <person name="Hu X."/>
            <person name="Zhang T."/>
            <person name="Song X."/>
            <person name="Zhang H."/>
            <person name="Dai N."/>
            <person name="Sheng W."/>
            <person name="Hou X."/>
            <person name="Wei L."/>
        </authorList>
    </citation>
    <scope>NUCLEOTIDE SEQUENCE</scope>
    <source>
        <strain evidence="9">KEN8</strain>
        <tissue evidence="9">Leaf</tissue>
    </source>
</reference>
<dbReference type="Gene3D" id="3.30.70.270">
    <property type="match status" value="1"/>
</dbReference>
<proteinExistence type="predicted"/>
<dbReference type="InterPro" id="IPR041373">
    <property type="entry name" value="RT_RNaseH"/>
</dbReference>
<dbReference type="InterPro" id="IPR043128">
    <property type="entry name" value="Rev_trsase/Diguanyl_cyclase"/>
</dbReference>
<evidence type="ECO:0000256" key="6">
    <source>
        <dbReference type="ARBA" id="ARBA00022918"/>
    </source>
</evidence>
<dbReference type="GO" id="GO:0004519">
    <property type="term" value="F:endonuclease activity"/>
    <property type="evidence" value="ECO:0007669"/>
    <property type="project" value="UniProtKB-KW"/>
</dbReference>
<keyword evidence="3" id="KW-0540">Nuclease</keyword>
<evidence type="ECO:0000256" key="2">
    <source>
        <dbReference type="ARBA" id="ARBA00022695"/>
    </source>
</evidence>
<dbReference type="InterPro" id="IPR050951">
    <property type="entry name" value="Retrovirus_Pol_polyprotein"/>
</dbReference>
<dbReference type="PANTHER" id="PTHR37984">
    <property type="entry name" value="PROTEIN CBG26694"/>
    <property type="match status" value="1"/>
</dbReference>
<dbReference type="GO" id="GO:0016787">
    <property type="term" value="F:hydrolase activity"/>
    <property type="evidence" value="ECO:0007669"/>
    <property type="project" value="UniProtKB-KW"/>
</dbReference>
<dbReference type="Pfam" id="PF00078">
    <property type="entry name" value="RVT_1"/>
    <property type="match status" value="1"/>
</dbReference>
<name>A0AAW2M9E6_9LAMI</name>
<dbReference type="SUPFAM" id="SSF56672">
    <property type="entry name" value="DNA/RNA polymerases"/>
    <property type="match status" value="1"/>
</dbReference>
<dbReference type="InterPro" id="IPR000477">
    <property type="entry name" value="RT_dom"/>
</dbReference>
<dbReference type="AlphaFoldDB" id="A0AAW2M9E6"/>
<sequence length="342" mass="38562">MPFGLKNAGATYQRAIQKIFDDMLHKNVECYVDDLVVKSKTREDHFHDLRKRGIEIEQAKIDARTSKHPRAQKFVRKASISSEVYFKSTRSLSTIQSPLILYVAAQECSIGILLAQKNDEGNENALYHLSRTMTPKELKYSPIEKLCLTLILRCLSDNKKVEAMEETHSGVCDYARRCQACQFHANLIHQPPEPLHPTVASWPLDAWGLDVVGPLTKSSGGHLYILAATDYFSKWAEVVPLKEVKKENVADFSTPTSFTAMECLALCNLLKKVVAKLKRDWHERIGEALSAYKTTVRTPTQTTPYALVYGGRGNPFTRAANPIIKDSHTRMTYQGRKCSNTT</sequence>
<evidence type="ECO:0000256" key="1">
    <source>
        <dbReference type="ARBA" id="ARBA00022679"/>
    </source>
</evidence>
<evidence type="ECO:0008006" key="10">
    <source>
        <dbReference type="Google" id="ProtNLM"/>
    </source>
</evidence>
<evidence type="ECO:0000259" key="7">
    <source>
        <dbReference type="Pfam" id="PF00078"/>
    </source>
</evidence>
<organism evidence="9">
    <name type="scientific">Sesamum calycinum</name>
    <dbReference type="NCBI Taxonomy" id="2727403"/>
    <lineage>
        <taxon>Eukaryota</taxon>
        <taxon>Viridiplantae</taxon>
        <taxon>Streptophyta</taxon>
        <taxon>Embryophyta</taxon>
        <taxon>Tracheophyta</taxon>
        <taxon>Spermatophyta</taxon>
        <taxon>Magnoliopsida</taxon>
        <taxon>eudicotyledons</taxon>
        <taxon>Gunneridae</taxon>
        <taxon>Pentapetalae</taxon>
        <taxon>asterids</taxon>
        <taxon>lamiids</taxon>
        <taxon>Lamiales</taxon>
        <taxon>Pedaliaceae</taxon>
        <taxon>Sesamum</taxon>
    </lineage>
</organism>
<dbReference type="Pfam" id="PF17917">
    <property type="entry name" value="RT_RNaseH"/>
    <property type="match status" value="1"/>
</dbReference>
<evidence type="ECO:0000256" key="5">
    <source>
        <dbReference type="ARBA" id="ARBA00022801"/>
    </source>
</evidence>
<dbReference type="InterPro" id="IPR036397">
    <property type="entry name" value="RNaseH_sf"/>
</dbReference>
<evidence type="ECO:0000256" key="3">
    <source>
        <dbReference type="ARBA" id="ARBA00022722"/>
    </source>
</evidence>
<keyword evidence="4" id="KW-0255">Endonuclease</keyword>
<keyword evidence="2" id="KW-0548">Nucleotidyltransferase</keyword>
<dbReference type="InterPro" id="IPR012337">
    <property type="entry name" value="RNaseH-like_sf"/>
</dbReference>
<dbReference type="PANTHER" id="PTHR37984:SF5">
    <property type="entry name" value="PROTEIN NYNRIN-LIKE"/>
    <property type="match status" value="1"/>
</dbReference>
<keyword evidence="6" id="KW-0695">RNA-directed DNA polymerase</keyword>
<keyword evidence="5" id="KW-0378">Hydrolase</keyword>
<feature type="domain" description="Reverse transcriptase RNase H-like" evidence="8">
    <location>
        <begin position="96"/>
        <end position="151"/>
    </location>
</feature>
<keyword evidence="1" id="KW-0808">Transferase</keyword>
<evidence type="ECO:0000256" key="4">
    <source>
        <dbReference type="ARBA" id="ARBA00022759"/>
    </source>
</evidence>
<dbReference type="Gene3D" id="3.30.420.10">
    <property type="entry name" value="Ribonuclease H-like superfamily/Ribonuclease H"/>
    <property type="match status" value="2"/>
</dbReference>
<reference evidence="9" key="2">
    <citation type="journal article" date="2024" name="Plant">
        <title>Genomic evolution and insights into agronomic trait innovations of Sesamum species.</title>
        <authorList>
            <person name="Miao H."/>
            <person name="Wang L."/>
            <person name="Qu L."/>
            <person name="Liu H."/>
            <person name="Sun Y."/>
            <person name="Le M."/>
            <person name="Wang Q."/>
            <person name="Wei S."/>
            <person name="Zheng Y."/>
            <person name="Lin W."/>
            <person name="Duan Y."/>
            <person name="Cao H."/>
            <person name="Xiong S."/>
            <person name="Wang X."/>
            <person name="Wei L."/>
            <person name="Li C."/>
            <person name="Ma Q."/>
            <person name="Ju M."/>
            <person name="Zhao R."/>
            <person name="Li G."/>
            <person name="Mu C."/>
            <person name="Tian Q."/>
            <person name="Mei H."/>
            <person name="Zhang T."/>
            <person name="Gao T."/>
            <person name="Zhang H."/>
        </authorList>
    </citation>
    <scope>NUCLEOTIDE SEQUENCE</scope>
    <source>
        <strain evidence="9">KEN8</strain>
    </source>
</reference>
<dbReference type="GO" id="GO:0003676">
    <property type="term" value="F:nucleic acid binding"/>
    <property type="evidence" value="ECO:0007669"/>
    <property type="project" value="InterPro"/>
</dbReference>